<evidence type="ECO:0000313" key="3">
    <source>
        <dbReference type="Proteomes" id="UP000069771"/>
    </source>
</evidence>
<protein>
    <submittedName>
        <fullName evidence="1 2">RNA-binding protein</fullName>
    </submittedName>
</protein>
<dbReference type="Pfam" id="PF13083">
    <property type="entry name" value="KH_KhpA-B"/>
    <property type="match status" value="1"/>
</dbReference>
<evidence type="ECO:0000313" key="2">
    <source>
        <dbReference type="EMBL" id="OLU44214.1"/>
    </source>
</evidence>
<dbReference type="RefSeq" id="WP_067555980.1">
    <property type="nucleotide sequence ID" value="NZ_CAJTBG010000044.1"/>
</dbReference>
<reference evidence="2 4" key="2">
    <citation type="submission" date="2016-11" db="EMBL/GenBank/DDBJ databases">
        <title>Description of two novel members of the family Erysipelotrichaceae: Ileibacterium lipovorans gen. nov., sp. nov. and Dubosiella newyorkensis, gen. nov., sp. nov.</title>
        <authorList>
            <person name="Cox L.M."/>
            <person name="Sohn J."/>
            <person name="Tyrrell K.L."/>
            <person name="Citron D.M."/>
            <person name="Lawson P.A."/>
            <person name="Patel N.B."/>
            <person name="Iizumi T."/>
            <person name="Perez-Perez G.I."/>
            <person name="Goldstein E.J."/>
            <person name="Blaser M.J."/>
        </authorList>
    </citation>
    <scope>NUCLEOTIDE SEQUENCE [LARGE SCALE GENOMIC DNA]</scope>
    <source>
        <strain evidence="2 4">NYU-BL-K8</strain>
    </source>
</reference>
<accession>A0A140DTU9</accession>
<dbReference type="KEGG" id="fro:AALO17_09420"/>
<reference evidence="1 3" key="1">
    <citation type="journal article" date="2016" name="Gut Pathog.">
        <title>Whole genome sequencing of "Faecalibaculum rodentium" ALO17, isolated from C57BL/6J laboratory mouse feces.</title>
        <authorList>
            <person name="Lim S."/>
            <person name="Chang D.H."/>
            <person name="Ahn S."/>
            <person name="Kim B.C."/>
        </authorList>
    </citation>
    <scope>NUCLEOTIDE SEQUENCE [LARGE SCALE GENOMIC DNA]</scope>
    <source>
        <strain evidence="1 3">Alo17</strain>
    </source>
</reference>
<gene>
    <name evidence="1" type="ORF">AALO17_09420</name>
    <name evidence="2" type="ORF">BO223_09005</name>
</gene>
<dbReference type="EMBL" id="MPJZ01000074">
    <property type="protein sequence ID" value="OLU44214.1"/>
    <property type="molecule type" value="Genomic_DNA"/>
</dbReference>
<dbReference type="STRING" id="1702221.AALO17_09420"/>
<proteinExistence type="predicted"/>
<dbReference type="AlphaFoldDB" id="A0A140DTU9"/>
<dbReference type="OrthoDB" id="5911at2"/>
<organism evidence="1 3">
    <name type="scientific">Faecalibaculum rodentium</name>
    <dbReference type="NCBI Taxonomy" id="1702221"/>
    <lineage>
        <taxon>Bacteria</taxon>
        <taxon>Bacillati</taxon>
        <taxon>Bacillota</taxon>
        <taxon>Erysipelotrichia</taxon>
        <taxon>Erysipelotrichales</taxon>
        <taxon>Erysipelotrichaceae</taxon>
        <taxon>Faecalibaculum</taxon>
    </lineage>
</organism>
<dbReference type="Proteomes" id="UP000186758">
    <property type="component" value="Unassembled WGS sequence"/>
</dbReference>
<name>A0A140DTU9_9FIRM</name>
<dbReference type="Proteomes" id="UP000069771">
    <property type="component" value="Chromosome"/>
</dbReference>
<evidence type="ECO:0000313" key="1">
    <source>
        <dbReference type="EMBL" id="AMK54076.1"/>
    </source>
</evidence>
<dbReference type="EMBL" id="CP011391">
    <property type="protein sequence ID" value="AMK54076.1"/>
    <property type="molecule type" value="Genomic_DNA"/>
</dbReference>
<dbReference type="GeneID" id="78477733"/>
<evidence type="ECO:0000313" key="4">
    <source>
        <dbReference type="Proteomes" id="UP000186758"/>
    </source>
</evidence>
<sequence>MADLEKTLYDLCLPLVDDASTLSVKQMASADDNEILLYVYAASEDVARLIGRKGLMASSLRQMMSIAARDTRKHVSVKFEAY</sequence>
<keyword evidence="3" id="KW-1185">Reference proteome</keyword>